<dbReference type="OrthoDB" id="548461at2759"/>
<reference evidence="2" key="1">
    <citation type="journal article" date="2020" name="bioRxiv">
        <title>Comparative genomics of Chlamydomonas.</title>
        <authorList>
            <person name="Craig R.J."/>
            <person name="Hasan A.R."/>
            <person name="Ness R.W."/>
            <person name="Keightley P.D."/>
        </authorList>
    </citation>
    <scope>NUCLEOTIDE SEQUENCE</scope>
    <source>
        <strain evidence="2">CCAP 11/70</strain>
    </source>
</reference>
<evidence type="ECO:0000256" key="1">
    <source>
        <dbReference type="SAM" id="MobiDB-lite"/>
    </source>
</evidence>
<gene>
    <name evidence="2" type="ORF">HYH03_001136</name>
</gene>
<proteinExistence type="predicted"/>
<dbReference type="Proteomes" id="UP000612055">
    <property type="component" value="Unassembled WGS sequence"/>
</dbReference>
<dbReference type="InterPro" id="IPR052050">
    <property type="entry name" value="SecEffector_AnkRepeat"/>
</dbReference>
<accession>A0A835YF21</accession>
<protein>
    <submittedName>
        <fullName evidence="2">Uncharacterized protein</fullName>
    </submittedName>
</protein>
<evidence type="ECO:0000313" key="3">
    <source>
        <dbReference type="Proteomes" id="UP000612055"/>
    </source>
</evidence>
<sequence>MAELVDACDEADLSRGKVAWLIAEGAGITGATGYMAAASPDGLSRLQWLADTHGYQPDWGCLWNAWREKRASAETVRWLLDQAEVEMVVLCQTAPAGDAEKVLALHDAGHLTQPGSPTGLMLLDALRSGYKEASLALLAIRFTLEGREIMSATLAAAAACSGRVVLMAVLSQLGCPFKSSAWDKDGGRMWPREGAAVSGCEAALEFLAEMGCAKPTDGGPYVAAASNGDLRTLGVLRRLGMPFGPRHGRAFARAVGAFAAPLPALRWLVEAGFPVRWGAAAAAVEERHGADAEEVRAWVEAQRQAAGAEEEEEGDEEEEEEEEEEGWEEPGEEDGEGEVDDAA</sequence>
<feature type="region of interest" description="Disordered" evidence="1">
    <location>
        <begin position="296"/>
        <end position="343"/>
    </location>
</feature>
<dbReference type="PANTHER" id="PTHR46586:SF3">
    <property type="entry name" value="ANKYRIN REPEAT-CONTAINING PROTEIN"/>
    <property type="match status" value="1"/>
</dbReference>
<evidence type="ECO:0000313" key="2">
    <source>
        <dbReference type="EMBL" id="KAG2501346.1"/>
    </source>
</evidence>
<comment type="caution">
    <text evidence="2">The sequence shown here is derived from an EMBL/GenBank/DDBJ whole genome shotgun (WGS) entry which is preliminary data.</text>
</comment>
<feature type="compositionally biased region" description="Acidic residues" evidence="1">
    <location>
        <begin position="308"/>
        <end position="343"/>
    </location>
</feature>
<dbReference type="EMBL" id="JAEHOE010000002">
    <property type="protein sequence ID" value="KAG2501346.1"/>
    <property type="molecule type" value="Genomic_DNA"/>
</dbReference>
<dbReference type="AlphaFoldDB" id="A0A835YF21"/>
<keyword evidence="3" id="KW-1185">Reference proteome</keyword>
<name>A0A835YF21_9CHLO</name>
<dbReference type="PANTHER" id="PTHR46586">
    <property type="entry name" value="ANKYRIN REPEAT-CONTAINING PROTEIN"/>
    <property type="match status" value="1"/>
</dbReference>
<organism evidence="2 3">
    <name type="scientific">Edaphochlamys debaryana</name>
    <dbReference type="NCBI Taxonomy" id="47281"/>
    <lineage>
        <taxon>Eukaryota</taxon>
        <taxon>Viridiplantae</taxon>
        <taxon>Chlorophyta</taxon>
        <taxon>core chlorophytes</taxon>
        <taxon>Chlorophyceae</taxon>
        <taxon>CS clade</taxon>
        <taxon>Chlamydomonadales</taxon>
        <taxon>Chlamydomonadales incertae sedis</taxon>
        <taxon>Edaphochlamys</taxon>
    </lineage>
</organism>